<accession>A0ABR1LBM4</accession>
<dbReference type="PROSITE" id="PS51194">
    <property type="entry name" value="HELICASE_CTER"/>
    <property type="match status" value="1"/>
</dbReference>
<evidence type="ECO:0000313" key="2">
    <source>
        <dbReference type="EMBL" id="KAK7532643.1"/>
    </source>
</evidence>
<dbReference type="SUPFAM" id="SSF52540">
    <property type="entry name" value="P-loop containing nucleoside triphosphate hydrolases"/>
    <property type="match status" value="1"/>
</dbReference>
<sequence>MDHADTLLGNFFHEDLEELWRKDVVDENTIFACLCKAYSERLEDEVVDFVDDDESLLVSTVALSTKANIRMHRAGMKFQPASGGALDIEMIKEAISIGRSMGTIMVFANNRRQVERLLSKLRDAEGLRREALHHCESGDIKVIIATDQSANGMKISNIDLVIHAHLPQKAMRGQLDSPFVRFLSRNARAARYGTPGHSINFYGKEDNHLFEDLTNHLVRSGQQEMNRIAILNFFKSGATIIPSQPWRQHFLI</sequence>
<dbReference type="Pfam" id="PF00271">
    <property type="entry name" value="Helicase_C"/>
    <property type="match status" value="1"/>
</dbReference>
<evidence type="ECO:0000259" key="1">
    <source>
        <dbReference type="PROSITE" id="PS51194"/>
    </source>
</evidence>
<reference evidence="2 3" key="1">
    <citation type="submission" date="2024-04" db="EMBL/GenBank/DDBJ databases">
        <title>Phyllosticta paracitricarpa is synonymous to the EU quarantine fungus P. citricarpa based on phylogenomic analyses.</title>
        <authorList>
            <consortium name="Lawrence Berkeley National Laboratory"/>
            <person name="Van Ingen-Buijs V.A."/>
            <person name="Van Westerhoven A.C."/>
            <person name="Haridas S."/>
            <person name="Skiadas P."/>
            <person name="Martin F."/>
            <person name="Groenewald J.Z."/>
            <person name="Crous P.W."/>
            <person name="Seidl M.F."/>
        </authorList>
    </citation>
    <scope>NUCLEOTIDE SEQUENCE [LARGE SCALE GENOMIC DNA]</scope>
    <source>
        <strain evidence="2 3">CBS 122670</strain>
    </source>
</reference>
<comment type="caution">
    <text evidence="2">The sequence shown here is derived from an EMBL/GenBank/DDBJ whole genome shotgun (WGS) entry which is preliminary data.</text>
</comment>
<organism evidence="2 3">
    <name type="scientific">Phyllosticta citricarpa</name>
    <dbReference type="NCBI Taxonomy" id="55181"/>
    <lineage>
        <taxon>Eukaryota</taxon>
        <taxon>Fungi</taxon>
        <taxon>Dikarya</taxon>
        <taxon>Ascomycota</taxon>
        <taxon>Pezizomycotina</taxon>
        <taxon>Dothideomycetes</taxon>
        <taxon>Dothideomycetes incertae sedis</taxon>
        <taxon>Botryosphaeriales</taxon>
        <taxon>Phyllostictaceae</taxon>
        <taxon>Phyllosticta</taxon>
    </lineage>
</organism>
<dbReference type="EMBL" id="JBBPDW010000050">
    <property type="protein sequence ID" value="KAK7532643.1"/>
    <property type="molecule type" value="Genomic_DNA"/>
</dbReference>
<dbReference type="InterPro" id="IPR001650">
    <property type="entry name" value="Helicase_C-like"/>
</dbReference>
<dbReference type="Proteomes" id="UP001365128">
    <property type="component" value="Unassembled WGS sequence"/>
</dbReference>
<gene>
    <name evidence="2" type="ORF">IWX46DRAFT_669715</name>
</gene>
<protein>
    <recommendedName>
        <fullName evidence="1">Helicase C-terminal domain-containing protein</fullName>
    </recommendedName>
</protein>
<dbReference type="Gene3D" id="3.40.50.300">
    <property type="entry name" value="P-loop containing nucleotide triphosphate hydrolases"/>
    <property type="match status" value="1"/>
</dbReference>
<dbReference type="PANTHER" id="PTHR47958">
    <property type="entry name" value="ATP-DEPENDENT RNA HELICASE DBP3"/>
    <property type="match status" value="1"/>
</dbReference>
<proteinExistence type="predicted"/>
<feature type="domain" description="Helicase C-terminal" evidence="1">
    <location>
        <begin position="85"/>
        <end position="232"/>
    </location>
</feature>
<keyword evidence="3" id="KW-1185">Reference proteome</keyword>
<dbReference type="InterPro" id="IPR027417">
    <property type="entry name" value="P-loop_NTPase"/>
</dbReference>
<evidence type="ECO:0000313" key="3">
    <source>
        <dbReference type="Proteomes" id="UP001365128"/>
    </source>
</evidence>
<name>A0ABR1LBM4_9PEZI</name>